<proteinExistence type="predicted"/>
<evidence type="ECO:0000313" key="1">
    <source>
        <dbReference type="EMBL" id="RNA32117.1"/>
    </source>
</evidence>
<reference evidence="1 2" key="1">
    <citation type="journal article" date="2018" name="Sci. Rep.">
        <title>Genomic signatures of local adaptation to the degree of environmental predictability in rotifers.</title>
        <authorList>
            <person name="Franch-Gras L."/>
            <person name="Hahn C."/>
            <person name="Garcia-Roger E.M."/>
            <person name="Carmona M.J."/>
            <person name="Serra M."/>
            <person name="Gomez A."/>
        </authorList>
    </citation>
    <scope>NUCLEOTIDE SEQUENCE [LARGE SCALE GENOMIC DNA]</scope>
    <source>
        <strain evidence="1">HYR1</strain>
    </source>
</reference>
<name>A0A3M7S8Y7_BRAPC</name>
<protein>
    <submittedName>
        <fullName evidence="1">Uncharacterized protein</fullName>
    </submittedName>
</protein>
<organism evidence="1 2">
    <name type="scientific">Brachionus plicatilis</name>
    <name type="common">Marine rotifer</name>
    <name type="synonym">Brachionus muelleri</name>
    <dbReference type="NCBI Taxonomy" id="10195"/>
    <lineage>
        <taxon>Eukaryota</taxon>
        <taxon>Metazoa</taxon>
        <taxon>Spiralia</taxon>
        <taxon>Gnathifera</taxon>
        <taxon>Rotifera</taxon>
        <taxon>Eurotatoria</taxon>
        <taxon>Monogononta</taxon>
        <taxon>Pseudotrocha</taxon>
        <taxon>Ploima</taxon>
        <taxon>Brachionidae</taxon>
        <taxon>Brachionus</taxon>
    </lineage>
</organism>
<dbReference type="EMBL" id="REGN01001844">
    <property type="protein sequence ID" value="RNA32117.1"/>
    <property type="molecule type" value="Genomic_DNA"/>
</dbReference>
<dbReference type="Proteomes" id="UP000276133">
    <property type="component" value="Unassembled WGS sequence"/>
</dbReference>
<accession>A0A3M7S8Y7</accession>
<dbReference type="AlphaFoldDB" id="A0A3M7S8Y7"/>
<keyword evidence="2" id="KW-1185">Reference proteome</keyword>
<evidence type="ECO:0000313" key="2">
    <source>
        <dbReference type="Proteomes" id="UP000276133"/>
    </source>
</evidence>
<comment type="caution">
    <text evidence="1">The sequence shown here is derived from an EMBL/GenBank/DDBJ whole genome shotgun (WGS) entry which is preliminary data.</text>
</comment>
<gene>
    <name evidence="1" type="ORF">BpHYR1_047789</name>
</gene>
<sequence>MLKTNINNNNFERFEKNNLYNNFRNLKRKETIQANFRLNNNVELLNSNEIIIIVLIVELVLSHRQLAQAISKVRLYLCEFYLLKIDFGGVRIKIHRVPNSIVSSSSVQIYK</sequence>